<evidence type="ECO:0008006" key="3">
    <source>
        <dbReference type="Google" id="ProtNLM"/>
    </source>
</evidence>
<dbReference type="KEGG" id="sdyn:Mal52_29940"/>
<reference evidence="1 2" key="1">
    <citation type="submission" date="2019-02" db="EMBL/GenBank/DDBJ databases">
        <title>Deep-cultivation of Planctomycetes and their phenomic and genomic characterization uncovers novel biology.</title>
        <authorList>
            <person name="Wiegand S."/>
            <person name="Jogler M."/>
            <person name="Boedeker C."/>
            <person name="Pinto D."/>
            <person name="Vollmers J."/>
            <person name="Rivas-Marin E."/>
            <person name="Kohn T."/>
            <person name="Peeters S.H."/>
            <person name="Heuer A."/>
            <person name="Rast P."/>
            <person name="Oberbeckmann S."/>
            <person name="Bunk B."/>
            <person name="Jeske O."/>
            <person name="Meyerdierks A."/>
            <person name="Storesund J.E."/>
            <person name="Kallscheuer N."/>
            <person name="Luecker S."/>
            <person name="Lage O.M."/>
            <person name="Pohl T."/>
            <person name="Merkel B.J."/>
            <person name="Hornburger P."/>
            <person name="Mueller R.-W."/>
            <person name="Bruemmer F."/>
            <person name="Labrenz M."/>
            <person name="Spormann A.M."/>
            <person name="Op den Camp H."/>
            <person name="Overmann J."/>
            <person name="Amann R."/>
            <person name="Jetten M.S.M."/>
            <person name="Mascher T."/>
            <person name="Medema M.H."/>
            <person name="Devos D.P."/>
            <person name="Kaster A.-K."/>
            <person name="Ovreas L."/>
            <person name="Rohde M."/>
            <person name="Galperin M.Y."/>
            <person name="Jogler C."/>
        </authorList>
    </citation>
    <scope>NUCLEOTIDE SEQUENCE [LARGE SCALE GENOMIC DNA]</scope>
    <source>
        <strain evidence="1 2">Mal52</strain>
    </source>
</reference>
<dbReference type="EMBL" id="CP036276">
    <property type="protein sequence ID" value="QDU44511.1"/>
    <property type="molecule type" value="Genomic_DNA"/>
</dbReference>
<keyword evidence="2" id="KW-1185">Reference proteome</keyword>
<evidence type="ECO:0000313" key="1">
    <source>
        <dbReference type="EMBL" id="QDU44511.1"/>
    </source>
</evidence>
<dbReference type="InterPro" id="IPR021322">
    <property type="entry name" value="DUF2924"/>
</dbReference>
<accession>A0A517ZPW8</accession>
<protein>
    <recommendedName>
        <fullName evidence="3">DUF2924 domain-containing protein</fullName>
    </recommendedName>
</protein>
<evidence type="ECO:0000313" key="2">
    <source>
        <dbReference type="Proteomes" id="UP000319383"/>
    </source>
</evidence>
<proteinExistence type="predicted"/>
<name>A0A517ZPW8_9PLAN</name>
<dbReference type="RefSeq" id="WP_145376859.1">
    <property type="nucleotide sequence ID" value="NZ_CP036276.1"/>
</dbReference>
<gene>
    <name evidence="1" type="ORF">Mal52_29940</name>
</gene>
<dbReference type="Proteomes" id="UP000319383">
    <property type="component" value="Chromosome"/>
</dbReference>
<dbReference type="Pfam" id="PF11149">
    <property type="entry name" value="DUF2924"/>
    <property type="match status" value="1"/>
</dbReference>
<dbReference type="AlphaFoldDB" id="A0A517ZPW8"/>
<organism evidence="1 2">
    <name type="scientific">Symmachiella dynata</name>
    <dbReference type="NCBI Taxonomy" id="2527995"/>
    <lineage>
        <taxon>Bacteria</taxon>
        <taxon>Pseudomonadati</taxon>
        <taxon>Planctomycetota</taxon>
        <taxon>Planctomycetia</taxon>
        <taxon>Planctomycetales</taxon>
        <taxon>Planctomycetaceae</taxon>
        <taxon>Symmachiella</taxon>
    </lineage>
</organism>
<sequence>MALNIGKEVSKLQQMTVRELRERYEDVFQEECRSNHKQWLIKRIAWRLQANVEGDLSERARRRALEIANDADLRMKAPPRTKPAPTVRGRKVHGKITTTHDKRIPMPGTILTREYKGATVQVTVLPTGFDFEGEIYASLSAVAKAITGSHTNGFLFFRLNGTGARK</sequence>